<feature type="transmembrane region" description="Helical" evidence="7">
    <location>
        <begin position="29"/>
        <end position="51"/>
    </location>
</feature>
<evidence type="ECO:0000256" key="3">
    <source>
        <dbReference type="ARBA" id="ARBA00022475"/>
    </source>
</evidence>
<keyword evidence="10" id="KW-1185">Reference proteome</keyword>
<dbReference type="InterPro" id="IPR035906">
    <property type="entry name" value="MetI-like_sf"/>
</dbReference>
<evidence type="ECO:0000256" key="7">
    <source>
        <dbReference type="RuleBase" id="RU363032"/>
    </source>
</evidence>
<evidence type="ECO:0000259" key="8">
    <source>
        <dbReference type="PROSITE" id="PS50928"/>
    </source>
</evidence>
<dbReference type="Proteomes" id="UP000654345">
    <property type="component" value="Unassembled WGS sequence"/>
</dbReference>
<dbReference type="SUPFAM" id="SSF161098">
    <property type="entry name" value="MetI-like"/>
    <property type="match status" value="1"/>
</dbReference>
<evidence type="ECO:0000313" key="9">
    <source>
        <dbReference type="EMBL" id="GHO58449.1"/>
    </source>
</evidence>
<dbReference type="PANTHER" id="PTHR43005:SF1">
    <property type="entry name" value="SPERMIDINE_PUTRESCINE TRANSPORT SYSTEM PERMEASE PROTEIN"/>
    <property type="match status" value="1"/>
</dbReference>
<keyword evidence="4 7" id="KW-0812">Transmembrane</keyword>
<dbReference type="InterPro" id="IPR000515">
    <property type="entry name" value="MetI-like"/>
</dbReference>
<evidence type="ECO:0000256" key="6">
    <source>
        <dbReference type="ARBA" id="ARBA00023136"/>
    </source>
</evidence>
<feature type="domain" description="ABC transmembrane type-1" evidence="8">
    <location>
        <begin position="92"/>
        <end position="306"/>
    </location>
</feature>
<comment type="similarity">
    <text evidence="7">Belongs to the binding-protein-dependent transport system permease family.</text>
</comment>
<keyword evidence="3" id="KW-1003">Cell membrane</keyword>
<feature type="transmembrane region" description="Helical" evidence="7">
    <location>
        <begin position="225"/>
        <end position="250"/>
    </location>
</feature>
<feature type="transmembrane region" description="Helical" evidence="7">
    <location>
        <begin position="179"/>
        <end position="204"/>
    </location>
</feature>
<feature type="transmembrane region" description="Helical" evidence="7">
    <location>
        <begin position="96"/>
        <end position="118"/>
    </location>
</feature>
<feature type="transmembrane region" description="Helical" evidence="7">
    <location>
        <begin position="130"/>
        <end position="149"/>
    </location>
</feature>
<evidence type="ECO:0000256" key="4">
    <source>
        <dbReference type="ARBA" id="ARBA00022692"/>
    </source>
</evidence>
<dbReference type="CDD" id="cd06261">
    <property type="entry name" value="TM_PBP2"/>
    <property type="match status" value="1"/>
</dbReference>
<organism evidence="9 10">
    <name type="scientific">Ktedonobacter robiniae</name>
    <dbReference type="NCBI Taxonomy" id="2778365"/>
    <lineage>
        <taxon>Bacteria</taxon>
        <taxon>Bacillati</taxon>
        <taxon>Chloroflexota</taxon>
        <taxon>Ktedonobacteria</taxon>
        <taxon>Ktedonobacterales</taxon>
        <taxon>Ktedonobacteraceae</taxon>
        <taxon>Ktedonobacter</taxon>
    </lineage>
</organism>
<gene>
    <name evidence="9" type="ORF">KSB_69240</name>
</gene>
<feature type="transmembrane region" description="Helical" evidence="7">
    <location>
        <begin position="284"/>
        <end position="307"/>
    </location>
</feature>
<sequence>MATHIQEQQSVVRGNVSKSIARRSSRSRLVRFSFLVPVIIYLLIFFGYPLYYSISVSLEKYTLQTEYTGNAPFIGLSNYIAVLQDATTGGAALHTLIFTVGSIVPQFVIGLALAVFFTKKFPLSRFLRSLMLLPWLLPLVVSGTVWRWLFDQTNGIIDQTLAGLHLIPAHFGWLTTPGYALATIIVTNIWIGIPFNMVLLYSGLQGIPGELYEAASIDSATQWQRFWYVTLPLLRPVIGVVLMLGLIYTLKVFDIVYVMTGGGPANTTQIFATWSYNLSFAQQLFGQGSALGNVILVISLVVALFYVRANRQQDA</sequence>
<dbReference type="Pfam" id="PF00528">
    <property type="entry name" value="BPD_transp_1"/>
    <property type="match status" value="1"/>
</dbReference>
<keyword evidence="6 7" id="KW-0472">Membrane</keyword>
<protein>
    <submittedName>
        <fullName evidence="9">Sugar ABC transporter permease</fullName>
    </submittedName>
</protein>
<dbReference type="Gene3D" id="1.10.3720.10">
    <property type="entry name" value="MetI-like"/>
    <property type="match status" value="1"/>
</dbReference>
<evidence type="ECO:0000256" key="2">
    <source>
        <dbReference type="ARBA" id="ARBA00022448"/>
    </source>
</evidence>
<evidence type="ECO:0000256" key="5">
    <source>
        <dbReference type="ARBA" id="ARBA00022989"/>
    </source>
</evidence>
<dbReference type="PROSITE" id="PS50928">
    <property type="entry name" value="ABC_TM1"/>
    <property type="match status" value="1"/>
</dbReference>
<proteinExistence type="inferred from homology"/>
<keyword evidence="2 7" id="KW-0813">Transport</keyword>
<reference evidence="9 10" key="1">
    <citation type="journal article" date="2021" name="Int. J. Syst. Evol. Microbiol.">
        <title>Reticulibacter mediterranei gen. nov., sp. nov., within the new family Reticulibacteraceae fam. nov., and Ktedonospora formicarum gen. nov., sp. nov., Ktedonobacter robiniae sp. nov., Dictyobacter formicarum sp. nov. and Dictyobacter arantiisoli sp. nov., belonging to the class Ktedonobacteria.</title>
        <authorList>
            <person name="Yabe S."/>
            <person name="Zheng Y."/>
            <person name="Wang C.M."/>
            <person name="Sakai Y."/>
            <person name="Abe K."/>
            <person name="Yokota A."/>
            <person name="Donadio S."/>
            <person name="Cavaletti L."/>
            <person name="Monciardini P."/>
        </authorList>
    </citation>
    <scope>NUCLEOTIDE SEQUENCE [LARGE SCALE GENOMIC DNA]</scope>
    <source>
        <strain evidence="9 10">SOSP1-30</strain>
    </source>
</reference>
<evidence type="ECO:0000256" key="1">
    <source>
        <dbReference type="ARBA" id="ARBA00004651"/>
    </source>
</evidence>
<comment type="caution">
    <text evidence="9">The sequence shown here is derived from an EMBL/GenBank/DDBJ whole genome shotgun (WGS) entry which is preliminary data.</text>
</comment>
<name>A0ABQ3V0N2_9CHLR</name>
<keyword evidence="5 7" id="KW-1133">Transmembrane helix</keyword>
<evidence type="ECO:0000313" key="10">
    <source>
        <dbReference type="Proteomes" id="UP000654345"/>
    </source>
</evidence>
<dbReference type="RefSeq" id="WP_201374739.1">
    <property type="nucleotide sequence ID" value="NZ_BNJG01000003.1"/>
</dbReference>
<dbReference type="PANTHER" id="PTHR43005">
    <property type="entry name" value="BLR7065 PROTEIN"/>
    <property type="match status" value="1"/>
</dbReference>
<dbReference type="EMBL" id="BNJG01000003">
    <property type="protein sequence ID" value="GHO58449.1"/>
    <property type="molecule type" value="Genomic_DNA"/>
</dbReference>
<accession>A0ABQ3V0N2</accession>
<comment type="subcellular location">
    <subcellularLocation>
        <location evidence="1 7">Cell membrane</location>
        <topology evidence="1 7">Multi-pass membrane protein</topology>
    </subcellularLocation>
</comment>